<dbReference type="Pfam" id="PF03184">
    <property type="entry name" value="DDE_1"/>
    <property type="match status" value="1"/>
</dbReference>
<dbReference type="PANTHER" id="PTHR19303:SF27">
    <property type="entry name" value="HTH CENPB-TYPE DOMAIN-CONTAINING PROTEIN"/>
    <property type="match status" value="1"/>
</dbReference>
<feature type="domain" description="HTH psq-type" evidence="2">
    <location>
        <begin position="11"/>
        <end position="59"/>
    </location>
</feature>
<dbReference type="GO" id="GO:0005634">
    <property type="term" value="C:nucleus"/>
    <property type="evidence" value="ECO:0007669"/>
    <property type="project" value="UniProtKB-SubCell"/>
</dbReference>
<evidence type="ECO:0000313" key="3">
    <source>
        <dbReference type="EMBL" id="CAH2247180.1"/>
    </source>
</evidence>
<dbReference type="Pfam" id="PF04218">
    <property type="entry name" value="CENP-B_N"/>
    <property type="match status" value="1"/>
</dbReference>
<dbReference type="InterPro" id="IPR009057">
    <property type="entry name" value="Homeodomain-like_sf"/>
</dbReference>
<evidence type="ECO:0000313" key="4">
    <source>
        <dbReference type="Proteomes" id="UP001295444"/>
    </source>
</evidence>
<name>A0AAD1RBB0_PELCU</name>
<organism evidence="3 4">
    <name type="scientific">Pelobates cultripes</name>
    <name type="common">Western spadefoot toad</name>
    <dbReference type="NCBI Taxonomy" id="61616"/>
    <lineage>
        <taxon>Eukaryota</taxon>
        <taxon>Metazoa</taxon>
        <taxon>Chordata</taxon>
        <taxon>Craniata</taxon>
        <taxon>Vertebrata</taxon>
        <taxon>Euteleostomi</taxon>
        <taxon>Amphibia</taxon>
        <taxon>Batrachia</taxon>
        <taxon>Anura</taxon>
        <taxon>Pelobatoidea</taxon>
        <taxon>Pelobatidae</taxon>
        <taxon>Pelobates</taxon>
    </lineage>
</organism>
<proteinExistence type="predicted"/>
<sequence>MAPKKAAEAGKRKKEMILLEDKKEIIRKHEGGMRLTDLAKEYGRSASTIGTILKMKEKITGRDAAKGVTRVSKQRRPVLEVVEKMLLLWIEQKQHAGDLVTKAIICEKAKALHANHLKQQPETHGEAASSDVAAAEEFVTEFLEVIVSEGYLPQQVFNCNETGLFWKRMPKRTFITEEETSLPGHKPKKDRLTLLFCANASRDLKIKPLLVYHSENPRAFKKHKVNKEQLSVLWQSNPKAWVTCLLFVKWVNAVFGPAVKNYLVDNNLPLKAMLLMDNAPAHPPGRLAGEL</sequence>
<feature type="domain" description="DDE-1" evidence="1">
    <location>
        <begin position="189"/>
        <end position="283"/>
    </location>
</feature>
<dbReference type="AlphaFoldDB" id="A0AAD1RBB0"/>
<dbReference type="PANTHER" id="PTHR19303">
    <property type="entry name" value="TRANSPOSON"/>
    <property type="match status" value="1"/>
</dbReference>
<dbReference type="InterPro" id="IPR007889">
    <property type="entry name" value="HTH_Psq"/>
</dbReference>
<dbReference type="EMBL" id="OW240913">
    <property type="protein sequence ID" value="CAH2247180.1"/>
    <property type="molecule type" value="Genomic_DNA"/>
</dbReference>
<dbReference type="InterPro" id="IPR004875">
    <property type="entry name" value="DDE_SF_endonuclease_dom"/>
</dbReference>
<keyword evidence="4" id="KW-1185">Reference proteome</keyword>
<accession>A0AAD1RBB0</accession>
<gene>
    <name evidence="3" type="ORF">PECUL_23A035195</name>
</gene>
<dbReference type="Gene3D" id="1.10.10.60">
    <property type="entry name" value="Homeodomain-like"/>
    <property type="match status" value="2"/>
</dbReference>
<dbReference type="InterPro" id="IPR050863">
    <property type="entry name" value="CenT-Element_Derived"/>
</dbReference>
<dbReference type="Proteomes" id="UP001295444">
    <property type="component" value="Chromosome 02"/>
</dbReference>
<dbReference type="GO" id="GO:0003677">
    <property type="term" value="F:DNA binding"/>
    <property type="evidence" value="ECO:0007669"/>
    <property type="project" value="UniProtKB-KW"/>
</dbReference>
<evidence type="ECO:0000259" key="1">
    <source>
        <dbReference type="Pfam" id="PF03184"/>
    </source>
</evidence>
<protein>
    <submittedName>
        <fullName evidence="3">Tigger transposable element-derived 1-like</fullName>
    </submittedName>
</protein>
<evidence type="ECO:0000259" key="2">
    <source>
        <dbReference type="Pfam" id="PF04218"/>
    </source>
</evidence>
<reference evidence="3" key="1">
    <citation type="submission" date="2022-03" db="EMBL/GenBank/DDBJ databases">
        <authorList>
            <person name="Alioto T."/>
            <person name="Alioto T."/>
            <person name="Gomez Garrido J."/>
        </authorList>
    </citation>
    <scope>NUCLEOTIDE SEQUENCE</scope>
</reference>
<dbReference type="SUPFAM" id="SSF46689">
    <property type="entry name" value="Homeodomain-like"/>
    <property type="match status" value="1"/>
</dbReference>